<feature type="transmembrane region" description="Helical" evidence="5">
    <location>
        <begin position="480"/>
        <end position="501"/>
    </location>
</feature>
<dbReference type="InterPro" id="IPR013099">
    <property type="entry name" value="K_chnl_dom"/>
</dbReference>
<dbReference type="GO" id="GO:0140359">
    <property type="term" value="F:ABC-type transporter activity"/>
    <property type="evidence" value="ECO:0007669"/>
    <property type="project" value="InterPro"/>
</dbReference>
<dbReference type="Gene3D" id="3.40.50.300">
    <property type="entry name" value="P-loop containing nucleotide triphosphate hydrolases"/>
    <property type="match status" value="2"/>
</dbReference>
<accession>A0A816RMJ7</accession>
<name>A0A816RMJ7_9BILA</name>
<feature type="transmembrane region" description="Helical" evidence="5">
    <location>
        <begin position="540"/>
        <end position="559"/>
    </location>
</feature>
<feature type="transmembrane region" description="Helical" evidence="5">
    <location>
        <begin position="123"/>
        <end position="145"/>
    </location>
</feature>
<feature type="transmembrane region" description="Helical" evidence="5">
    <location>
        <begin position="999"/>
        <end position="1018"/>
    </location>
</feature>
<evidence type="ECO:0000256" key="3">
    <source>
        <dbReference type="ARBA" id="ARBA00022741"/>
    </source>
</evidence>
<evidence type="ECO:0000313" key="8">
    <source>
        <dbReference type="Proteomes" id="UP000663824"/>
    </source>
</evidence>
<keyword evidence="5" id="KW-1133">Transmembrane helix</keyword>
<dbReference type="CDD" id="cd03263">
    <property type="entry name" value="ABC_subfamily_A"/>
    <property type="match status" value="2"/>
</dbReference>
<dbReference type="InterPro" id="IPR017871">
    <property type="entry name" value="ABC_transporter-like_CS"/>
</dbReference>
<feature type="domain" description="ABC transporter" evidence="6">
    <location>
        <begin position="654"/>
        <end position="888"/>
    </location>
</feature>
<keyword evidence="2" id="KW-0677">Repeat</keyword>
<dbReference type="SUPFAM" id="SSF81324">
    <property type="entry name" value="Voltage-gated potassium channels"/>
    <property type="match status" value="1"/>
</dbReference>
<feature type="domain" description="ABC transporter" evidence="6">
    <location>
        <begin position="1412"/>
        <end position="1630"/>
    </location>
</feature>
<feature type="transmembrane region" description="Helical" evidence="5">
    <location>
        <begin position="513"/>
        <end position="534"/>
    </location>
</feature>
<feature type="transmembrane region" description="Helical" evidence="5">
    <location>
        <begin position="1257"/>
        <end position="1277"/>
    </location>
</feature>
<feature type="transmembrane region" description="Helical" evidence="5">
    <location>
        <begin position="1157"/>
        <end position="1176"/>
    </location>
</feature>
<dbReference type="SUPFAM" id="SSF52540">
    <property type="entry name" value="P-loop containing nucleoside triphosphate hydrolases"/>
    <property type="match status" value="2"/>
</dbReference>
<proteinExistence type="predicted"/>
<feature type="transmembrane region" description="Helical" evidence="5">
    <location>
        <begin position="455"/>
        <end position="474"/>
    </location>
</feature>
<evidence type="ECO:0000259" key="6">
    <source>
        <dbReference type="PROSITE" id="PS50893"/>
    </source>
</evidence>
<keyword evidence="1" id="KW-0813">Transport</keyword>
<feature type="transmembrane region" description="Helical" evidence="5">
    <location>
        <begin position="405"/>
        <end position="426"/>
    </location>
</feature>
<keyword evidence="3" id="KW-0547">Nucleotide-binding</keyword>
<dbReference type="Gene3D" id="1.10.287.70">
    <property type="match status" value="1"/>
</dbReference>
<dbReference type="PROSITE" id="PS50893">
    <property type="entry name" value="ABC_TRANSPORTER_2"/>
    <property type="match status" value="2"/>
</dbReference>
<keyword evidence="5" id="KW-0472">Membrane</keyword>
<dbReference type="InterPro" id="IPR026082">
    <property type="entry name" value="ABCA"/>
</dbReference>
<dbReference type="PROSITE" id="PS00211">
    <property type="entry name" value="ABC_TRANSPORTER_1"/>
    <property type="match status" value="1"/>
</dbReference>
<comment type="caution">
    <text evidence="7">The sequence shown here is derived from an EMBL/GenBank/DDBJ whole genome shotgun (WGS) entry which is preliminary data.</text>
</comment>
<dbReference type="GO" id="GO:0016020">
    <property type="term" value="C:membrane"/>
    <property type="evidence" value="ECO:0007669"/>
    <property type="project" value="InterPro"/>
</dbReference>
<dbReference type="GO" id="GO:0005524">
    <property type="term" value="F:ATP binding"/>
    <property type="evidence" value="ECO:0007669"/>
    <property type="project" value="UniProtKB-KW"/>
</dbReference>
<feature type="transmembrane region" description="Helical" evidence="5">
    <location>
        <begin position="62"/>
        <end position="82"/>
    </location>
</feature>
<dbReference type="Pfam" id="PF00005">
    <property type="entry name" value="ABC_tran"/>
    <property type="match status" value="2"/>
</dbReference>
<dbReference type="SMART" id="SM00382">
    <property type="entry name" value="AAA"/>
    <property type="match status" value="2"/>
</dbReference>
<dbReference type="GO" id="GO:0016887">
    <property type="term" value="F:ATP hydrolysis activity"/>
    <property type="evidence" value="ECO:0007669"/>
    <property type="project" value="InterPro"/>
</dbReference>
<dbReference type="Pfam" id="PF07885">
    <property type="entry name" value="Ion_trans_2"/>
    <property type="match status" value="1"/>
</dbReference>
<organism evidence="7 8">
    <name type="scientific">Rotaria magnacalcarata</name>
    <dbReference type="NCBI Taxonomy" id="392030"/>
    <lineage>
        <taxon>Eukaryota</taxon>
        <taxon>Metazoa</taxon>
        <taxon>Spiralia</taxon>
        <taxon>Gnathifera</taxon>
        <taxon>Rotifera</taxon>
        <taxon>Eurotatoria</taxon>
        <taxon>Bdelloidea</taxon>
        <taxon>Philodinida</taxon>
        <taxon>Philodinidae</taxon>
        <taxon>Rotaria</taxon>
    </lineage>
</organism>
<feature type="transmembrane region" description="Helical" evidence="5">
    <location>
        <begin position="1232"/>
        <end position="1251"/>
    </location>
</feature>
<dbReference type="InterPro" id="IPR027417">
    <property type="entry name" value="P-loop_NTPase"/>
</dbReference>
<keyword evidence="5" id="KW-0812">Transmembrane</keyword>
<keyword evidence="4" id="KW-0067">ATP-binding</keyword>
<dbReference type="Proteomes" id="UP000663824">
    <property type="component" value="Unassembled WGS sequence"/>
</dbReference>
<protein>
    <recommendedName>
        <fullName evidence="6">ABC transporter domain-containing protein</fullName>
    </recommendedName>
</protein>
<evidence type="ECO:0000256" key="5">
    <source>
        <dbReference type="SAM" id="Phobius"/>
    </source>
</evidence>
<feature type="transmembrane region" description="Helical" evidence="5">
    <location>
        <begin position="1196"/>
        <end position="1220"/>
    </location>
</feature>
<dbReference type="InterPro" id="IPR003593">
    <property type="entry name" value="AAA+_ATPase"/>
</dbReference>
<evidence type="ECO:0000256" key="4">
    <source>
        <dbReference type="ARBA" id="ARBA00022840"/>
    </source>
</evidence>
<feature type="transmembrane region" description="Helical" evidence="5">
    <location>
        <begin position="6"/>
        <end position="27"/>
    </location>
</feature>
<feature type="transmembrane region" description="Helical" evidence="5">
    <location>
        <begin position="202"/>
        <end position="222"/>
    </location>
</feature>
<feature type="transmembrane region" description="Helical" evidence="5">
    <location>
        <begin position="579"/>
        <end position="601"/>
    </location>
</feature>
<gene>
    <name evidence="7" type="ORF">MBJ925_LOCUS17190</name>
</gene>
<evidence type="ECO:0000313" key="7">
    <source>
        <dbReference type="EMBL" id="CAF2073698.1"/>
    </source>
</evidence>
<evidence type="ECO:0000256" key="1">
    <source>
        <dbReference type="ARBA" id="ARBA00022448"/>
    </source>
</evidence>
<dbReference type="PANTHER" id="PTHR19229:SF36">
    <property type="entry name" value="ATP-BINDING CASSETTE SUB-FAMILY A MEMBER 2"/>
    <property type="match status" value="1"/>
</dbReference>
<reference evidence="7" key="1">
    <citation type="submission" date="2021-02" db="EMBL/GenBank/DDBJ databases">
        <authorList>
            <person name="Nowell W R."/>
        </authorList>
    </citation>
    <scope>NUCLEOTIDE SEQUENCE</scope>
</reference>
<feature type="transmembrane region" description="Helical" evidence="5">
    <location>
        <begin position="1297"/>
        <end position="1318"/>
    </location>
</feature>
<dbReference type="PANTHER" id="PTHR19229">
    <property type="entry name" value="ATP-BINDING CASSETTE TRANSPORTER SUBFAMILY A ABCA"/>
    <property type="match status" value="1"/>
</dbReference>
<dbReference type="InterPro" id="IPR003439">
    <property type="entry name" value="ABC_transporter-like_ATP-bd"/>
</dbReference>
<sequence length="1699" mass="195867">MGIPLMIMYLVNTGDLLAFLFVKYYSIIRHFVSRIIRQQSQRLGLQTKLPFEITHQIVQRQVAIKAILSVLVLYIVAGAVLFSNWEGWSYIDAAYFSFITFSTIGLGDLVPGKGTLTDNENGKSILCALYLLYGLVLTTMCFKLVQDDLFSIKRRILTRLGFDTQHHHYHYRQSFDDRRYLLIGKSARYAWRRRICRSCPKILFELLVPAICILLLCLLRWIHTPSPKTDNQQQTSDDIKTSRIHLSPSSIISQQESIEIFNYTSVYRCPPSSIPIQIVSNDSFNRFKRLCPRSQFILSSFKSSVGNLILNTSLKTHTIGYRCRYDNQYWCKNSLDNEQDSSEIQHPSSYLCSHKNVQNSNKLLQAYLAIESLLNSPSKKHQLVIFTWPCSSYESDALFSMAPRFMSIMIFILIDGCILFSFNFLFQELIHEKHQGITELLRLLSIRPLLNSLAWFLRVFLVQLITSVFLISILKISFDGGIFLTHISIWFVIPTILLWTMQVLSRSILVAHLFHTILKASLWSWFIYFISFWLAVSSSVRLPIVLHLIASAWLPFYSVKRTFILFFQINTDLGRRTHLINEIIFIWLSMFIGSVLMWILASYFEQIRPGKYGIARPWSWPLDYICRKKNKKQYRRNSTDVHMIETLSNDQTTVRIDNLTKAFGRRNAEQQIAVDHISFKLENSTIYGLIGHNGAGKTTTMEMLCGLLSCDCGTIEIHNKNLFENLHELQSCIGYCPQQDMLFAYLTVEEQLEFYARVRSKSNNIDYKQIKELLSMMNMSPYKQQLCHTLSGGMQRKLSILCSFVGQVDVIVLDEPSSSLDPVARRMLWSWLREHKTNRTLLISSHLLDEVEELCDSVIILDAGKIRAQGTILDLKQQYRTSGDRLHLTTIPSYVPKEWIIDENSHYVQIPNRKELIQLLEYLEKDKIQYSLVNVTLDDIFLKLTSSTDSFSQDENIIKSQIEKLFNLRTSTKSTYVWSQQALAVLIRRGRVFLKRARLLPFILFLYLAYELSSLYMPSFPSPSERIRYIISSRPEYINKLDLKIFEKSLAPIFNSSQEFQQYLLGLPAWPSNHHRKKLIGLRIVSSDYFECYVPSPILSNMISTCLPIFSVFANRSISPLQLIDREQETSSSPSSTISSGLNDSIFFCFHTLPPRLHLAIILISLILIISAAIVIQDYASGLYSYSLIHGLRSTIHWSITFLSDFILCILWLFILILIARFVHPTTFNGTFFALTPLFFIVNLPFIYLIAKLFKAPVLGATLIVFILQLAHVVNTFKVFVEVVRGYRKLTILIQCLRWLLLLAFPNVNVFTLIVAILRKSYCPLDDSLLDREGETLSHERYPNKVLIHTMIFIVQFIVYFILLTIPDISKLRFSPSKIKGRINQEEEDNDVQEERYRVETLPIKDKQDQALVVDNLSKYYPRRFIPAVNRLTFAVPRRQCFGLLGFNGSGKTTTFRMLVGELRPTGGYIDKNKAASIGYCPQDDIHFSALTVLQSIDYICRIHGLDPALLNNLIISQFQLEKYRHRLVSHLSGGTCRRLHLALCLIGSPTLLLLDEPTAKIDPLLRSHIRLILQHRPIDTSIVFASHSMLESEQLCDRITILVRGNARCLGSPQHLKNKYGINYRVRLTLLQPSFQMPLLTSVDNSNEYVYAEGSLAQLFKLLEQLVEQNKIASNFTVELTSLEHIFLSLQRSQDIKV</sequence>
<dbReference type="EMBL" id="CAJNRE010008529">
    <property type="protein sequence ID" value="CAF2073698.1"/>
    <property type="molecule type" value="Genomic_DNA"/>
</dbReference>
<feature type="transmembrane region" description="Helical" evidence="5">
    <location>
        <begin position="1346"/>
        <end position="1366"/>
    </location>
</feature>
<evidence type="ECO:0000256" key="2">
    <source>
        <dbReference type="ARBA" id="ARBA00022737"/>
    </source>
</evidence>
<dbReference type="GO" id="GO:0005319">
    <property type="term" value="F:lipid transporter activity"/>
    <property type="evidence" value="ECO:0007669"/>
    <property type="project" value="TreeGrafter"/>
</dbReference>